<sequence length="496" mass="56007">MREGHKFKATDFRGGDSSLPPLKPAEKAEGVAVKKKCEKPSRRFGQACDEPGSSTQAPERPIRPRRGICKQAEPGNLSDKEQELKEWIRVELKTQLGKLRNEIFEWLHHDRGGSFTVPQNTAAGKTNRDNSHADPTGMEVPKKRRPFSGDGNDEAEIFGSDSKKQKKNNGDGFSDDETMRMHDNHCDDRTPNARFWEKVDSMAGEGPSSSKSANIPEVDVSTPIVPEPLEVFSVDYQLFVLVSEVYRNTDLFGQGEGGDESPISGLNLLAEEIEKGSRSDNVYKDLQENTCRMLTVWSHPESYVLPPEEQGGKASPTNSEDYKTLPEDDPMTESRTPDVGNSKLSRYLTRSLKNAELEGKCIPISSTKKNDLQTKRIPIRSRKIGGVYTPDKRLKKLFQSCKKLKYTPLAELEKAQFQEFQSILCEKPTQEFEIVIGIHVSNKFFLSLARPTNWVSTEYASKATWTQLPEWEVQICRLLQYCGHHIKVCRVREGLR</sequence>
<feature type="compositionally biased region" description="Basic and acidic residues" evidence="1">
    <location>
        <begin position="1"/>
        <end position="14"/>
    </location>
</feature>
<dbReference type="Proteomes" id="UP000824890">
    <property type="component" value="Unassembled WGS sequence"/>
</dbReference>
<keyword evidence="3" id="KW-1185">Reference proteome</keyword>
<gene>
    <name evidence="2" type="ORF">HID58_022686</name>
</gene>
<evidence type="ECO:0000313" key="2">
    <source>
        <dbReference type="EMBL" id="KAH0922668.1"/>
    </source>
</evidence>
<accession>A0ABQ8D097</accession>
<evidence type="ECO:0000256" key="1">
    <source>
        <dbReference type="SAM" id="MobiDB-lite"/>
    </source>
</evidence>
<feature type="region of interest" description="Disordered" evidence="1">
    <location>
        <begin position="111"/>
        <end position="180"/>
    </location>
</feature>
<evidence type="ECO:0000313" key="3">
    <source>
        <dbReference type="Proteomes" id="UP000824890"/>
    </source>
</evidence>
<organism evidence="2 3">
    <name type="scientific">Brassica napus</name>
    <name type="common">Rape</name>
    <dbReference type="NCBI Taxonomy" id="3708"/>
    <lineage>
        <taxon>Eukaryota</taxon>
        <taxon>Viridiplantae</taxon>
        <taxon>Streptophyta</taxon>
        <taxon>Embryophyta</taxon>
        <taxon>Tracheophyta</taxon>
        <taxon>Spermatophyta</taxon>
        <taxon>Magnoliopsida</taxon>
        <taxon>eudicotyledons</taxon>
        <taxon>Gunneridae</taxon>
        <taxon>Pentapetalae</taxon>
        <taxon>rosids</taxon>
        <taxon>malvids</taxon>
        <taxon>Brassicales</taxon>
        <taxon>Brassicaceae</taxon>
        <taxon>Brassiceae</taxon>
        <taxon>Brassica</taxon>
    </lineage>
</organism>
<dbReference type="EMBL" id="JAGKQM010000006">
    <property type="protein sequence ID" value="KAH0922668.1"/>
    <property type="molecule type" value="Genomic_DNA"/>
</dbReference>
<comment type="caution">
    <text evidence="2">The sequence shown here is derived from an EMBL/GenBank/DDBJ whole genome shotgun (WGS) entry which is preliminary data.</text>
</comment>
<protein>
    <submittedName>
        <fullName evidence="2">Uncharacterized protein</fullName>
    </submittedName>
</protein>
<reference evidence="2 3" key="1">
    <citation type="submission" date="2021-05" db="EMBL/GenBank/DDBJ databases">
        <title>Genome Assembly of Synthetic Allotetraploid Brassica napus Reveals Homoeologous Exchanges between Subgenomes.</title>
        <authorList>
            <person name="Davis J.T."/>
        </authorList>
    </citation>
    <scope>NUCLEOTIDE SEQUENCE [LARGE SCALE GENOMIC DNA]</scope>
    <source>
        <strain evidence="3">cv. Da-Ae</strain>
        <tissue evidence="2">Seedling</tissue>
    </source>
</reference>
<feature type="region of interest" description="Disordered" evidence="1">
    <location>
        <begin position="303"/>
        <end position="341"/>
    </location>
</feature>
<name>A0ABQ8D097_BRANA</name>
<feature type="region of interest" description="Disordered" evidence="1">
    <location>
        <begin position="1"/>
        <end position="82"/>
    </location>
</feature>
<proteinExistence type="predicted"/>